<dbReference type="GO" id="GO:0003723">
    <property type="term" value="F:RNA binding"/>
    <property type="evidence" value="ECO:0007669"/>
    <property type="project" value="TreeGrafter"/>
</dbReference>
<feature type="region of interest" description="Disordered" evidence="8">
    <location>
        <begin position="151"/>
        <end position="257"/>
    </location>
</feature>
<protein>
    <recommendedName>
        <fullName evidence="2">RNA helicase</fullName>
        <ecNumber evidence="2">3.6.4.13</ecNumber>
    </recommendedName>
</protein>
<keyword evidence="6" id="KW-0067">ATP-binding</keyword>
<dbReference type="InterPro" id="IPR001650">
    <property type="entry name" value="Helicase_C-like"/>
</dbReference>
<feature type="region of interest" description="Disordered" evidence="8">
    <location>
        <begin position="551"/>
        <end position="571"/>
    </location>
</feature>
<comment type="catalytic activity">
    <reaction evidence="7">
        <text>ATP + H2O = ADP + phosphate + H(+)</text>
        <dbReference type="Rhea" id="RHEA:13065"/>
        <dbReference type="ChEBI" id="CHEBI:15377"/>
        <dbReference type="ChEBI" id="CHEBI:15378"/>
        <dbReference type="ChEBI" id="CHEBI:30616"/>
        <dbReference type="ChEBI" id="CHEBI:43474"/>
        <dbReference type="ChEBI" id="CHEBI:456216"/>
        <dbReference type="EC" id="3.6.4.13"/>
    </reaction>
</comment>
<evidence type="ECO:0000256" key="1">
    <source>
        <dbReference type="ARBA" id="ARBA00008792"/>
    </source>
</evidence>
<evidence type="ECO:0000313" key="12">
    <source>
        <dbReference type="Proteomes" id="UP000318571"/>
    </source>
</evidence>
<reference evidence="11 12" key="1">
    <citation type="journal article" date="2018" name="Nat. Ecol. Evol.">
        <title>Genomic signatures of mitonuclear coevolution across populations of Tigriopus californicus.</title>
        <authorList>
            <person name="Barreto F.S."/>
            <person name="Watson E.T."/>
            <person name="Lima T.G."/>
            <person name="Willett C.S."/>
            <person name="Edmands S."/>
            <person name="Li W."/>
            <person name="Burton R.S."/>
        </authorList>
    </citation>
    <scope>NUCLEOTIDE SEQUENCE [LARGE SCALE GENOMIC DNA]</scope>
    <source>
        <strain evidence="11 12">San Diego</strain>
    </source>
</reference>
<feature type="region of interest" description="Disordered" evidence="8">
    <location>
        <begin position="592"/>
        <end position="615"/>
    </location>
</feature>
<dbReference type="PROSITE" id="PS51192">
    <property type="entry name" value="HELICASE_ATP_BIND_1"/>
    <property type="match status" value="1"/>
</dbReference>
<evidence type="ECO:0000256" key="6">
    <source>
        <dbReference type="ARBA" id="ARBA00022840"/>
    </source>
</evidence>
<feature type="compositionally biased region" description="Acidic residues" evidence="8">
    <location>
        <begin position="600"/>
        <end position="611"/>
    </location>
</feature>
<dbReference type="InterPro" id="IPR007502">
    <property type="entry name" value="Helicase-assoc_dom"/>
</dbReference>
<dbReference type="InterPro" id="IPR011709">
    <property type="entry name" value="DEAD-box_helicase_OB_fold"/>
</dbReference>
<evidence type="ECO:0000256" key="3">
    <source>
        <dbReference type="ARBA" id="ARBA00022741"/>
    </source>
</evidence>
<dbReference type="Proteomes" id="UP000318571">
    <property type="component" value="Chromosome 7"/>
</dbReference>
<evidence type="ECO:0000256" key="7">
    <source>
        <dbReference type="ARBA" id="ARBA00047984"/>
    </source>
</evidence>
<dbReference type="PROSITE" id="PS51194">
    <property type="entry name" value="HELICASE_CTER"/>
    <property type="match status" value="1"/>
</dbReference>
<dbReference type="FunFam" id="3.40.50.300:FF:000637">
    <property type="entry name" value="ATP-dependent RNA helicase DHX37/DHR1"/>
    <property type="match status" value="1"/>
</dbReference>
<organism evidence="11 12">
    <name type="scientific">Tigriopus californicus</name>
    <name type="common">Marine copepod</name>
    <dbReference type="NCBI Taxonomy" id="6832"/>
    <lineage>
        <taxon>Eukaryota</taxon>
        <taxon>Metazoa</taxon>
        <taxon>Ecdysozoa</taxon>
        <taxon>Arthropoda</taxon>
        <taxon>Crustacea</taxon>
        <taxon>Multicrustacea</taxon>
        <taxon>Hexanauplia</taxon>
        <taxon>Copepoda</taxon>
        <taxon>Harpacticoida</taxon>
        <taxon>Harpacticidae</taxon>
        <taxon>Tigriopus</taxon>
    </lineage>
</organism>
<evidence type="ECO:0000259" key="9">
    <source>
        <dbReference type="PROSITE" id="PS51192"/>
    </source>
</evidence>
<dbReference type="InterPro" id="IPR027417">
    <property type="entry name" value="P-loop_NTPase"/>
</dbReference>
<feature type="domain" description="Helicase ATP-binding" evidence="9">
    <location>
        <begin position="290"/>
        <end position="458"/>
    </location>
</feature>
<dbReference type="STRING" id="6832.A0A553P3V6"/>
<dbReference type="PANTHER" id="PTHR18934">
    <property type="entry name" value="ATP-DEPENDENT RNA HELICASE"/>
    <property type="match status" value="1"/>
</dbReference>
<sequence>MGRSKKGFNWRARQPVAGHYTDEKQIQALEKSYVPPWDKGANEPDPGQVDLKRGHDEANAWILPAQKRCFKREKSLHLPSTKLLSKKRRKHLEKVVQQKHKKAQWAQLIQDLGQVQCDPQALDQMTSISMIQTKGLKRQFAEDQYREQHPELFPTQSESSSLARLTPNQPLKRAKLKKLWPKPPAPESRAPDVLGLEEPSSSEASSSEDDSEDEPPAVTPIESSPPAPPQEAADARPVVVPPPKSGKIPRTLPINRGVPNPSTFISVHRHPEVQTNREKLPILAEEQIIMEAIHDHPVVVLAGETGSGKTTQVPQFLYEAGYTKSGKLIGVTEPRRVAAMSMSQRVGFEMNLPDLVSYQIRFEGNTSEQTRIKFMTDGVLLREMAKDFRLRKYSVIIIDEAHERSVFTDILIGNLSRIVPLRAKDTENGPLKLIVMSATLRVEDFTENSKLFKTVPPVIKVESRQFETTCHFQRTTPDDYVSAALKKACKIHRELPEGGILIFVTGQQEVNQLVRKLRDLYPSKNLEKDQLDDFNGLDEEDETIEKTLRKATLKRKKGQQSKVPTRSGPMAKGVLPRVDLNQYRAIPLDDTEADAMRDDQPEEEDVLEADPESLGVTTGGQPLWCLPLYSLLNSDKQARIFEPVPEGHRLCVVSTNIAETSLTIPGIKYVVDCGKVKTKFYDKLTGVTTYQVTWGSKAAANQRAGRAGRVAPGHCYRLFSSEVFKNDFPLHAQPEILKRPVDDLVLQMKAMGIMNVINFPFPTPPEMSQLKVAERRLLSLGALRFDKASKIHQITPLGKSMSAFPVAPCFAKMLALSEQQNLMPYTISLVSALTVQEVLLETPVGNHEDSFNQDEVRKIRKIWAGKGNHLLLGDPMILLKAIHAAEYEAGSRGNMLDFCNRYALRHKAMIEIRKLRRQLTNEVNLVLPHINLALDPKMSLPDDNESNLLRQIVLAGMVNQVGRRLEVPPNITDPKERAKLENAYQCGNLADPVFMHGRSIFFLKKKTVKPPEWIVYQEVFETDRMHIRGMTAIEPEWLPVFAKTLCNFLPPCQEPEPWYDIESGRVMCKINGTFGPQAWPLPTLTLPYPDTPDGGAVKYFARFLLEGLVTDKLDSLKEALLVRPLTFTRSASYQGEHVKKFLQALADEKVACRASLAKVSKKNPEFLLNEFKAFVPKAKVKSLPSIWPLC</sequence>
<keyword evidence="12" id="KW-1185">Reference proteome</keyword>
<dbReference type="GO" id="GO:0005730">
    <property type="term" value="C:nucleolus"/>
    <property type="evidence" value="ECO:0007669"/>
    <property type="project" value="TreeGrafter"/>
</dbReference>
<dbReference type="SMART" id="SM00487">
    <property type="entry name" value="DEXDc"/>
    <property type="match status" value="1"/>
</dbReference>
<evidence type="ECO:0000313" key="11">
    <source>
        <dbReference type="EMBL" id="TRY72330.1"/>
    </source>
</evidence>
<dbReference type="EMBL" id="VCGU01000008">
    <property type="protein sequence ID" value="TRY72330.1"/>
    <property type="molecule type" value="Genomic_DNA"/>
</dbReference>
<evidence type="ECO:0000256" key="5">
    <source>
        <dbReference type="ARBA" id="ARBA00022806"/>
    </source>
</evidence>
<dbReference type="SMART" id="SM00490">
    <property type="entry name" value="HELICc"/>
    <property type="match status" value="1"/>
</dbReference>
<dbReference type="SMART" id="SM00847">
    <property type="entry name" value="HA2"/>
    <property type="match status" value="1"/>
</dbReference>
<dbReference type="InterPro" id="IPR002464">
    <property type="entry name" value="DNA/RNA_helicase_DEAH_CS"/>
</dbReference>
<keyword evidence="3" id="KW-0547">Nucleotide-binding</keyword>
<evidence type="ECO:0000259" key="10">
    <source>
        <dbReference type="PROSITE" id="PS51194"/>
    </source>
</evidence>
<feature type="domain" description="Helicase C-terminal" evidence="10">
    <location>
        <begin position="484"/>
        <end position="752"/>
    </location>
</feature>
<evidence type="ECO:0000256" key="4">
    <source>
        <dbReference type="ARBA" id="ARBA00022801"/>
    </source>
</evidence>
<dbReference type="GO" id="GO:0005524">
    <property type="term" value="F:ATP binding"/>
    <property type="evidence" value="ECO:0007669"/>
    <property type="project" value="UniProtKB-KW"/>
</dbReference>
<feature type="compositionally biased region" description="Polar residues" evidence="8">
    <location>
        <begin position="154"/>
        <end position="169"/>
    </location>
</feature>
<dbReference type="Pfam" id="PF07717">
    <property type="entry name" value="OB_NTP_bind"/>
    <property type="match status" value="1"/>
</dbReference>
<dbReference type="CDD" id="cd18791">
    <property type="entry name" value="SF2_C_RHA"/>
    <property type="match status" value="1"/>
</dbReference>
<dbReference type="Pfam" id="PF00270">
    <property type="entry name" value="DEAD"/>
    <property type="match status" value="1"/>
</dbReference>
<dbReference type="GO" id="GO:0000462">
    <property type="term" value="P:maturation of SSU-rRNA from tricistronic rRNA transcript (SSU-rRNA, 5.8S rRNA, LSU-rRNA)"/>
    <property type="evidence" value="ECO:0007669"/>
    <property type="project" value="TreeGrafter"/>
</dbReference>
<dbReference type="Pfam" id="PF21010">
    <property type="entry name" value="HA2_C"/>
    <property type="match status" value="1"/>
</dbReference>
<dbReference type="Gene3D" id="1.20.120.1080">
    <property type="match status" value="1"/>
</dbReference>
<gene>
    <name evidence="11" type="ORF">TCAL_11453</name>
</gene>
<dbReference type="Pfam" id="PF00271">
    <property type="entry name" value="Helicase_C"/>
    <property type="match status" value="1"/>
</dbReference>
<name>A0A553P3V6_TIGCA</name>
<accession>A0A553P3V6</accession>
<dbReference type="InterPro" id="IPR056371">
    <property type="entry name" value="DHX37-like_C"/>
</dbReference>
<evidence type="ECO:0000256" key="2">
    <source>
        <dbReference type="ARBA" id="ARBA00012552"/>
    </source>
</evidence>
<keyword evidence="5" id="KW-0347">Helicase</keyword>
<dbReference type="EC" id="3.6.4.13" evidence="2"/>
<dbReference type="InterPro" id="IPR011545">
    <property type="entry name" value="DEAD/DEAH_box_helicase_dom"/>
</dbReference>
<dbReference type="GO" id="GO:0016787">
    <property type="term" value="F:hydrolase activity"/>
    <property type="evidence" value="ECO:0007669"/>
    <property type="project" value="UniProtKB-KW"/>
</dbReference>
<dbReference type="InterPro" id="IPR048333">
    <property type="entry name" value="HA2_WH"/>
</dbReference>
<proteinExistence type="inferred from homology"/>
<dbReference type="Pfam" id="PF04408">
    <property type="entry name" value="WHD_HA2"/>
    <property type="match status" value="1"/>
</dbReference>
<dbReference type="PANTHER" id="PTHR18934:SF99">
    <property type="entry name" value="ATP-DEPENDENT RNA HELICASE DHX37-RELATED"/>
    <property type="match status" value="1"/>
</dbReference>
<dbReference type="PROSITE" id="PS00690">
    <property type="entry name" value="DEAH_ATP_HELICASE"/>
    <property type="match status" value="1"/>
</dbReference>
<keyword evidence="4" id="KW-0378">Hydrolase</keyword>
<evidence type="ECO:0000256" key="8">
    <source>
        <dbReference type="SAM" id="MobiDB-lite"/>
    </source>
</evidence>
<dbReference type="Pfam" id="PF23362">
    <property type="entry name" value="DHX37_C"/>
    <property type="match status" value="1"/>
</dbReference>
<dbReference type="OrthoDB" id="10025033at2759"/>
<comment type="caution">
    <text evidence="11">The sequence shown here is derived from an EMBL/GenBank/DDBJ whole genome shotgun (WGS) entry which is preliminary data.</text>
</comment>
<dbReference type="SUPFAM" id="SSF52540">
    <property type="entry name" value="P-loop containing nucleoside triphosphate hydrolases"/>
    <property type="match status" value="1"/>
</dbReference>
<dbReference type="Gene3D" id="3.40.50.300">
    <property type="entry name" value="P-loop containing nucleotide triphosphate hydrolases"/>
    <property type="match status" value="3"/>
</dbReference>
<feature type="compositionally biased region" description="Acidic residues" evidence="8">
    <location>
        <begin position="206"/>
        <end position="215"/>
    </location>
</feature>
<dbReference type="GO" id="GO:0003724">
    <property type="term" value="F:RNA helicase activity"/>
    <property type="evidence" value="ECO:0007669"/>
    <property type="project" value="UniProtKB-EC"/>
</dbReference>
<dbReference type="AlphaFoldDB" id="A0A553P3V6"/>
<dbReference type="CDD" id="cd17982">
    <property type="entry name" value="DEXHc_DHX37"/>
    <property type="match status" value="1"/>
</dbReference>
<comment type="similarity">
    <text evidence="1">Belongs to the DEAD box helicase family. DEAH subfamily.</text>
</comment>
<dbReference type="OMA" id="KYAYHCA"/>
<dbReference type="InterPro" id="IPR014001">
    <property type="entry name" value="Helicase_ATP-bd"/>
</dbReference>